<evidence type="ECO:0000256" key="1">
    <source>
        <dbReference type="ARBA" id="ARBA00006271"/>
    </source>
</evidence>
<organism evidence="6 7">
    <name type="scientific">Maudiozyma saulgeensis</name>
    <dbReference type="NCBI Taxonomy" id="1789683"/>
    <lineage>
        <taxon>Eukaryota</taxon>
        <taxon>Fungi</taxon>
        <taxon>Dikarya</taxon>
        <taxon>Ascomycota</taxon>
        <taxon>Saccharomycotina</taxon>
        <taxon>Saccharomycetes</taxon>
        <taxon>Saccharomycetales</taxon>
        <taxon>Saccharomycetaceae</taxon>
        <taxon>Maudiozyma</taxon>
    </lineage>
</organism>
<dbReference type="InterPro" id="IPR036187">
    <property type="entry name" value="DNA_mismatch_repair_MutS_sf"/>
</dbReference>
<gene>
    <name evidence="6" type="ORF">KASA_0Q07359G</name>
</gene>
<dbReference type="Pfam" id="PF00488">
    <property type="entry name" value="MutS_V"/>
    <property type="match status" value="1"/>
</dbReference>
<dbReference type="PANTHER" id="PTHR11361:SF20">
    <property type="entry name" value="MUTS PROTEIN HOMOLOG 5"/>
    <property type="match status" value="1"/>
</dbReference>
<dbReference type="Gene3D" id="3.40.50.300">
    <property type="entry name" value="P-loop containing nucleotide triphosphate hydrolases"/>
    <property type="match status" value="1"/>
</dbReference>
<evidence type="ECO:0000313" key="7">
    <source>
        <dbReference type="Proteomes" id="UP000196158"/>
    </source>
</evidence>
<dbReference type="PROSITE" id="PS00486">
    <property type="entry name" value="DNA_MISMATCH_REPAIR_2"/>
    <property type="match status" value="1"/>
</dbReference>
<dbReference type="GO" id="GO:0005524">
    <property type="term" value="F:ATP binding"/>
    <property type="evidence" value="ECO:0007669"/>
    <property type="project" value="UniProtKB-KW"/>
</dbReference>
<comment type="similarity">
    <text evidence="1">Belongs to the DNA mismatch repair MutS family.</text>
</comment>
<dbReference type="PIRSF" id="PIRSF005813">
    <property type="entry name" value="MSH2"/>
    <property type="match status" value="1"/>
</dbReference>
<evidence type="ECO:0000256" key="4">
    <source>
        <dbReference type="ARBA" id="ARBA00023125"/>
    </source>
</evidence>
<evidence type="ECO:0000256" key="2">
    <source>
        <dbReference type="ARBA" id="ARBA00022741"/>
    </source>
</evidence>
<reference evidence="6 7" key="1">
    <citation type="submission" date="2017-04" db="EMBL/GenBank/DDBJ databases">
        <authorList>
            <person name="Afonso C.L."/>
            <person name="Miller P.J."/>
            <person name="Scott M.A."/>
            <person name="Spackman E."/>
            <person name="Goraichik I."/>
            <person name="Dimitrov K.M."/>
            <person name="Suarez D.L."/>
            <person name="Swayne D.E."/>
        </authorList>
    </citation>
    <scope>NUCLEOTIDE SEQUENCE [LARGE SCALE GENOMIC DNA]</scope>
</reference>
<dbReference type="GO" id="GO:0030983">
    <property type="term" value="F:mismatched DNA binding"/>
    <property type="evidence" value="ECO:0007669"/>
    <property type="project" value="InterPro"/>
</dbReference>
<dbReference type="Proteomes" id="UP000196158">
    <property type="component" value="Unassembled WGS sequence"/>
</dbReference>
<dbReference type="InterPro" id="IPR007696">
    <property type="entry name" value="DNA_mismatch_repair_MutS_core"/>
</dbReference>
<dbReference type="InterPro" id="IPR000432">
    <property type="entry name" value="DNA_mismatch_repair_MutS_C"/>
</dbReference>
<dbReference type="InterPro" id="IPR045076">
    <property type="entry name" value="MutS"/>
</dbReference>
<dbReference type="STRING" id="1789683.A0A1X7QXU9"/>
<dbReference type="InterPro" id="IPR027417">
    <property type="entry name" value="P-loop_NTPase"/>
</dbReference>
<proteinExistence type="inferred from homology"/>
<keyword evidence="3" id="KW-0067">ATP-binding</keyword>
<dbReference type="PANTHER" id="PTHR11361">
    <property type="entry name" value="DNA MISMATCH REPAIR PROTEIN MUTS FAMILY MEMBER"/>
    <property type="match status" value="1"/>
</dbReference>
<dbReference type="OrthoDB" id="29596at2759"/>
<dbReference type="GO" id="GO:0005634">
    <property type="term" value="C:nucleus"/>
    <property type="evidence" value="ECO:0007669"/>
    <property type="project" value="TreeGrafter"/>
</dbReference>
<dbReference type="SMART" id="SM00533">
    <property type="entry name" value="MUTSd"/>
    <property type="match status" value="1"/>
</dbReference>
<dbReference type="GO" id="GO:0051026">
    <property type="term" value="P:chiasma assembly"/>
    <property type="evidence" value="ECO:0007669"/>
    <property type="project" value="TreeGrafter"/>
</dbReference>
<dbReference type="GO" id="GO:0140664">
    <property type="term" value="F:ATP-dependent DNA damage sensor activity"/>
    <property type="evidence" value="ECO:0007669"/>
    <property type="project" value="InterPro"/>
</dbReference>
<feature type="domain" description="DNA mismatch repair proteins mutS family" evidence="5">
    <location>
        <begin position="686"/>
        <end position="702"/>
    </location>
</feature>
<dbReference type="SUPFAM" id="SSF48334">
    <property type="entry name" value="DNA repair protein MutS, domain III"/>
    <property type="match status" value="1"/>
</dbReference>
<name>A0A1X7QXU9_9SACH</name>
<keyword evidence="7" id="KW-1185">Reference proteome</keyword>
<protein>
    <submittedName>
        <fullName evidence="6">Similar to Saccharomyces cerevisiae YDL154W MSH5 Protein of the MutS family, forms a dimer with Msh4p that facilitates crossovers between homologs during meiosis</fullName>
    </submittedName>
</protein>
<evidence type="ECO:0000256" key="3">
    <source>
        <dbReference type="ARBA" id="ARBA00022840"/>
    </source>
</evidence>
<dbReference type="InterPro" id="IPR011184">
    <property type="entry name" value="DNA_mismatch_repair_Msh2"/>
</dbReference>
<keyword evidence="2" id="KW-0547">Nucleotide-binding</keyword>
<dbReference type="GO" id="GO:0006298">
    <property type="term" value="P:mismatch repair"/>
    <property type="evidence" value="ECO:0007669"/>
    <property type="project" value="InterPro"/>
</dbReference>
<dbReference type="Gene3D" id="1.10.1420.10">
    <property type="match status" value="1"/>
</dbReference>
<dbReference type="SMART" id="SM00534">
    <property type="entry name" value="MUTSac"/>
    <property type="match status" value="1"/>
</dbReference>
<dbReference type="EMBL" id="FXLY01000002">
    <property type="protein sequence ID" value="SMN18283.1"/>
    <property type="molecule type" value="Genomic_DNA"/>
</dbReference>
<sequence>MDTTHFGTTYSDISHTPTTEECFVGGILFALDIKGKKLGCSILECSSKILKVLDHDYQLSISTNYREQLNGNISSYRYVDEINNLVELFFIQYRPTVFIVSSRMNPDSLLYIEKQCRETNCTLQLEPNELFNHKEKLNFGDSNLNADGGTLVKLLQNCDETLLVTISTVTAILNYLNKNSNNNESINSSGNWVNLQNLAQKKIIQYVDALSLSDRMLLDSNTISALNILPPIKYGQDKMIENGSFSIFQLFDRTSSTLAKHLLKNWLLFPLTNINDIKARSDIVKLFVQPTNSILFDDLKTKLTKCHNMYSVFYSLRDGNTTYRTWLYLHDFLSKGIEILYLLSSFSLQNIESSNVVTQMLHIINIKDIRNMKAKIESVINIEETSETKNMVLIQGLDDNLDKYHQEFRDIELILEDKAFEEEQNIKNYLSGLYHKKNNLSERFLNIIYIPQMGYLAALPKVFPFQEILSSQFKWHLTFDTSTTLYFTTSFTQELDESYGDVYSFILDLEVEIIHELQEYILSYEKDVLYFYRKIAELDILSSFATTAQLFSYTEPILTEDNCCINIIEGRHPLYESIVESYIPNSLELIGGNFKNTCWQDNENQRIVLLSGANGSGKTVFLTQIGLIVYLAHIGSFVPATRTEIGITDRIFTRIHSKESLLVNRSSFENDTMQMSSCMSLCTEKSLLLIDEFGKGTDSIDGPALFGSIIKYFSESTACPRVVACTHFSELFQKDVLSTDIRGVQFLQTEVFISNETKTKIDQDYSFNQQNNVNIFLYSIAPGLSTDSLGILCAKVCGMKETIIKRASELSRIMKNGENITQYCSTLMNEEIEAFERDQQVIKEFLAWDLDLEFTTSEYGLLKKLKAILKGHKVQRDLFQAQ</sequence>
<keyword evidence="4" id="KW-0238">DNA-binding</keyword>
<dbReference type="Pfam" id="PF05192">
    <property type="entry name" value="MutS_III"/>
    <property type="match status" value="1"/>
</dbReference>
<accession>A0A1X7QXU9</accession>
<evidence type="ECO:0000259" key="5">
    <source>
        <dbReference type="PROSITE" id="PS00486"/>
    </source>
</evidence>
<evidence type="ECO:0000313" key="6">
    <source>
        <dbReference type="EMBL" id="SMN18283.1"/>
    </source>
</evidence>
<dbReference type="SUPFAM" id="SSF52540">
    <property type="entry name" value="P-loop containing nucleoside triphosphate hydrolases"/>
    <property type="match status" value="1"/>
</dbReference>
<dbReference type="AlphaFoldDB" id="A0A1X7QXU9"/>